<evidence type="ECO:0000313" key="1">
    <source>
        <dbReference type="EMBL" id="GJH27831.1"/>
    </source>
</evidence>
<name>A0AA37IDE4_9BURK</name>
<sequence>MIGVTGVLFYPFALSEPGTIVEARYMSFACGECFVQNKILHVMEPQGRAPLREMPADTSDSPTKFIGWDFVVIYKDDDAALSTYFGKVSSAGRNGDCALPTFRLVGQLKRKLIYSLIYRGDHYDGIYFDAKSVVALGHSTPLCEQPKESPL</sequence>
<dbReference type="Proteomes" id="UP001055111">
    <property type="component" value="Unassembled WGS sequence"/>
</dbReference>
<dbReference type="AlphaFoldDB" id="A0AA37IDE4"/>
<comment type="caution">
    <text evidence="1">The sequence shown here is derived from an EMBL/GenBank/DDBJ whole genome shotgun (WGS) entry which is preliminary data.</text>
</comment>
<dbReference type="RefSeq" id="WP_238214514.1">
    <property type="nucleotide sequence ID" value="NZ_BPUS01000012.1"/>
</dbReference>
<proteinExistence type="predicted"/>
<reference evidence="1" key="1">
    <citation type="submission" date="2022-09" db="EMBL/GenBank/DDBJ databases">
        <title>Isolation and characterization of 3-chlorobenzoate degrading bacteria from soils in Shizuoka.</title>
        <authorList>
            <person name="Ifat A."/>
            <person name="Ogawa N."/>
            <person name="Kimbara K."/>
            <person name="Moriuchi R."/>
            <person name="Dohra H."/>
            <person name="Shintani M."/>
        </authorList>
    </citation>
    <scope>NUCLEOTIDE SEQUENCE</scope>
    <source>
        <strain evidence="1">19CS4-2</strain>
    </source>
</reference>
<organism evidence="1 2">
    <name type="scientific">Caballeronia novacaledonica</name>
    <dbReference type="NCBI Taxonomy" id="1544861"/>
    <lineage>
        <taxon>Bacteria</taxon>
        <taxon>Pseudomonadati</taxon>
        <taxon>Pseudomonadota</taxon>
        <taxon>Betaproteobacteria</taxon>
        <taxon>Burkholderiales</taxon>
        <taxon>Burkholderiaceae</taxon>
        <taxon>Caballeronia</taxon>
    </lineage>
</organism>
<gene>
    <name evidence="1" type="ORF">CBA19CS42_24965</name>
</gene>
<protein>
    <submittedName>
        <fullName evidence="1">Uncharacterized protein</fullName>
    </submittedName>
</protein>
<accession>A0AA37IDE4</accession>
<evidence type="ECO:0000313" key="2">
    <source>
        <dbReference type="Proteomes" id="UP001055111"/>
    </source>
</evidence>
<dbReference type="EMBL" id="BPUS01000012">
    <property type="protein sequence ID" value="GJH27831.1"/>
    <property type="molecule type" value="Genomic_DNA"/>
</dbReference>